<dbReference type="PANTHER" id="PTHR22946">
    <property type="entry name" value="DIENELACTONE HYDROLASE DOMAIN-CONTAINING PROTEIN-RELATED"/>
    <property type="match status" value="1"/>
</dbReference>
<dbReference type="InterPro" id="IPR000073">
    <property type="entry name" value="AB_hydrolase_1"/>
</dbReference>
<organism evidence="4">
    <name type="scientific">Streptomyces sp. R35</name>
    <dbReference type="NCBI Taxonomy" id="3238630"/>
    <lineage>
        <taxon>Bacteria</taxon>
        <taxon>Bacillati</taxon>
        <taxon>Actinomycetota</taxon>
        <taxon>Actinomycetes</taxon>
        <taxon>Kitasatosporales</taxon>
        <taxon>Streptomycetaceae</taxon>
        <taxon>Streptomyces</taxon>
    </lineage>
</organism>
<proteinExistence type="inferred from homology"/>
<dbReference type="SUPFAM" id="SSF53474">
    <property type="entry name" value="alpha/beta-Hydrolases"/>
    <property type="match status" value="1"/>
</dbReference>
<dbReference type="Pfam" id="PF12697">
    <property type="entry name" value="Abhydrolase_6"/>
    <property type="match status" value="1"/>
</dbReference>
<evidence type="ECO:0000313" key="4">
    <source>
        <dbReference type="EMBL" id="XDQ67177.1"/>
    </source>
</evidence>
<dbReference type="GO" id="GO:0052689">
    <property type="term" value="F:carboxylic ester hydrolase activity"/>
    <property type="evidence" value="ECO:0007669"/>
    <property type="project" value="UniProtKB-ARBA"/>
</dbReference>
<keyword evidence="1 4" id="KW-0378">Hydrolase</keyword>
<sequence>MSAQQEVAEDRPAPVVTLDFVGSRTETEEATSKLSVESQAALRQFSLERMTGYGVDYADAIEVRARVVEGQDWRSAATELAEVCVRRVEGATEVAGRPTRIGYLRRASALLRMSQMMMLSDTAERRQIFARAAELYAQAAVLSADRERVTIKTDRGPLTGWLIPAYDTAVASAIVIGGVEGWAMDFDSIGEALATRDVDTLMLDGPGQGETRLTHEHYLTDHWRDAYRRALDFLAERSPGRPIGFIGNSMGGSVAMAVASQDTRIRACVDNGGIHAPWLVPPTMGTFFSKMVAACGTEDPDRAMDVWKTITPLSDGPNAGYPLLVVQGGKDPMVSNDLAEILLKGAPTDDTQMVVFSDGNHCVYNHKHDRDAFVADWMRARLCGRPSPAIAN</sequence>
<comment type="similarity">
    <text evidence="2">Belongs to the AB hydrolase superfamily. FUS2 hydrolase family.</text>
</comment>
<dbReference type="Gene3D" id="3.40.50.1820">
    <property type="entry name" value="alpha/beta hydrolase"/>
    <property type="match status" value="1"/>
</dbReference>
<name>A0AB39SKV0_9ACTN</name>
<dbReference type="AlphaFoldDB" id="A0AB39SKV0"/>
<feature type="domain" description="AB hydrolase-1" evidence="3">
    <location>
        <begin position="181"/>
        <end position="374"/>
    </location>
</feature>
<dbReference type="Gene3D" id="1.20.1440.110">
    <property type="entry name" value="acylaminoacyl peptidase"/>
    <property type="match status" value="1"/>
</dbReference>
<dbReference type="RefSeq" id="WP_369264104.1">
    <property type="nucleotide sequence ID" value="NZ_CP163440.1"/>
</dbReference>
<dbReference type="EMBL" id="CP163440">
    <property type="protein sequence ID" value="XDQ67177.1"/>
    <property type="molecule type" value="Genomic_DNA"/>
</dbReference>
<dbReference type="InterPro" id="IPR050261">
    <property type="entry name" value="FrsA_esterase"/>
</dbReference>
<evidence type="ECO:0000256" key="2">
    <source>
        <dbReference type="ARBA" id="ARBA00038115"/>
    </source>
</evidence>
<dbReference type="InterPro" id="IPR029058">
    <property type="entry name" value="AB_hydrolase_fold"/>
</dbReference>
<gene>
    <name evidence="4" type="ORF">AB5J50_43535</name>
</gene>
<accession>A0AB39SKV0</accession>
<evidence type="ECO:0000259" key="3">
    <source>
        <dbReference type="Pfam" id="PF12697"/>
    </source>
</evidence>
<reference evidence="4" key="1">
    <citation type="submission" date="2024-07" db="EMBL/GenBank/DDBJ databases">
        <authorList>
            <person name="Yu S.T."/>
        </authorList>
    </citation>
    <scope>NUCLEOTIDE SEQUENCE</scope>
    <source>
        <strain evidence="4">R35</strain>
    </source>
</reference>
<dbReference type="PANTHER" id="PTHR22946:SF9">
    <property type="entry name" value="POLYKETIDE TRANSFERASE AF380"/>
    <property type="match status" value="1"/>
</dbReference>
<protein>
    <submittedName>
        <fullName evidence="4">Alpha/beta hydrolase</fullName>
    </submittedName>
</protein>
<evidence type="ECO:0000256" key="1">
    <source>
        <dbReference type="ARBA" id="ARBA00022801"/>
    </source>
</evidence>